<dbReference type="Pfam" id="PF02631">
    <property type="entry name" value="RecX_HTH2"/>
    <property type="match status" value="1"/>
</dbReference>
<dbReference type="Pfam" id="PF21982">
    <property type="entry name" value="RecX_HTH1"/>
    <property type="match status" value="1"/>
</dbReference>
<dbReference type="HAMAP" id="MF_01114">
    <property type="entry name" value="RecX"/>
    <property type="match status" value="1"/>
</dbReference>
<dbReference type="PANTHER" id="PTHR33602">
    <property type="entry name" value="REGULATORY PROTEIN RECX FAMILY PROTEIN"/>
    <property type="match status" value="1"/>
</dbReference>
<gene>
    <name evidence="6" type="primary">recX</name>
    <name evidence="10" type="ORF">A5888_001914</name>
    <name evidence="11" type="ORF">A5888_003786</name>
</gene>
<dbReference type="InterPro" id="IPR053925">
    <property type="entry name" value="RecX_HTH_3rd"/>
</dbReference>
<protein>
    <recommendedName>
        <fullName evidence="4 6">Regulatory protein RecX</fullName>
    </recommendedName>
</protein>
<feature type="domain" description="RecX first three-helical" evidence="9">
    <location>
        <begin position="62"/>
        <end position="99"/>
    </location>
</feature>
<reference evidence="11" key="2">
    <citation type="submission" date="2017-05" db="EMBL/GenBank/DDBJ databases">
        <authorList>
            <consortium name="The Broad Institute Genomics Platform"/>
            <consortium name="The Broad Institute Genomic Center for Infectious Diseases"/>
            <person name="Earl A."/>
            <person name="Manson A."/>
            <person name="Schwartman J."/>
            <person name="Gilmore M."/>
            <person name="Abouelleil A."/>
            <person name="Cao P."/>
            <person name="Chapman S."/>
            <person name="Cusick C."/>
            <person name="Shea T."/>
            <person name="Young S."/>
            <person name="Neafsey D."/>
            <person name="Nusbaum C."/>
            <person name="Birren B."/>
        </authorList>
    </citation>
    <scope>NUCLEOTIDE SEQUENCE</scope>
    <source>
        <strain evidence="11">9E7_DIV0242</strain>
    </source>
</reference>
<dbReference type="GO" id="GO:0005737">
    <property type="term" value="C:cytoplasm"/>
    <property type="evidence" value="ECO:0007669"/>
    <property type="project" value="UniProtKB-SubCell"/>
</dbReference>
<comment type="subcellular location">
    <subcellularLocation>
        <location evidence="2 6">Cytoplasm</location>
    </subcellularLocation>
</comment>
<feature type="domain" description="RecX second three-helical" evidence="7">
    <location>
        <begin position="106"/>
        <end position="147"/>
    </location>
</feature>
<evidence type="ECO:0000256" key="4">
    <source>
        <dbReference type="ARBA" id="ARBA00018111"/>
    </source>
</evidence>
<comment type="function">
    <text evidence="1 6">Modulates RecA activity.</text>
</comment>
<name>A0A242K5W6_9ENTE</name>
<proteinExistence type="inferred from homology"/>
<keyword evidence="5 6" id="KW-0963">Cytoplasm</keyword>
<dbReference type="RefSeq" id="WP_086348994.1">
    <property type="nucleotide sequence ID" value="NZ_CP147247.1"/>
</dbReference>
<keyword evidence="12" id="KW-1185">Reference proteome</keyword>
<evidence type="ECO:0000313" key="12">
    <source>
        <dbReference type="Proteomes" id="UP000195141"/>
    </source>
</evidence>
<evidence type="ECO:0000313" key="11">
    <source>
        <dbReference type="EMBL" id="WYJ92013.1"/>
    </source>
</evidence>
<dbReference type="InterPro" id="IPR053924">
    <property type="entry name" value="RecX_HTH_2nd"/>
</dbReference>
<dbReference type="EMBL" id="NGMM01000003">
    <property type="protein sequence ID" value="OTP15700.1"/>
    <property type="molecule type" value="Genomic_DNA"/>
</dbReference>
<evidence type="ECO:0000259" key="7">
    <source>
        <dbReference type="Pfam" id="PF02631"/>
    </source>
</evidence>
<organism evidence="10">
    <name type="scientific">Candidatus Enterococcus clewellii</name>
    <dbReference type="NCBI Taxonomy" id="1834193"/>
    <lineage>
        <taxon>Bacteria</taxon>
        <taxon>Bacillati</taxon>
        <taxon>Bacillota</taxon>
        <taxon>Bacilli</taxon>
        <taxon>Lactobacillales</taxon>
        <taxon>Enterococcaceae</taxon>
        <taxon>Enterococcus</taxon>
    </lineage>
</organism>
<evidence type="ECO:0000256" key="2">
    <source>
        <dbReference type="ARBA" id="ARBA00004496"/>
    </source>
</evidence>
<dbReference type="GO" id="GO:0006282">
    <property type="term" value="P:regulation of DNA repair"/>
    <property type="evidence" value="ECO:0007669"/>
    <property type="project" value="UniProtKB-UniRule"/>
</dbReference>
<dbReference type="InterPro" id="IPR036388">
    <property type="entry name" value="WH-like_DNA-bd_sf"/>
</dbReference>
<comment type="similarity">
    <text evidence="3 6">Belongs to the RecX family.</text>
</comment>
<evidence type="ECO:0000259" key="9">
    <source>
        <dbReference type="Pfam" id="PF21982"/>
    </source>
</evidence>
<reference evidence="10" key="1">
    <citation type="submission" date="2017-05" db="EMBL/GenBank/DDBJ databases">
        <title>The Genome Sequence of Enterococcus sp. 9E7_DIV0242.</title>
        <authorList>
            <consortium name="The Broad Institute Genomics Platform"/>
            <consortium name="The Broad Institute Genomic Center for Infectious Diseases"/>
            <person name="Earl A."/>
            <person name="Manson A."/>
            <person name="Schwartman J."/>
            <person name="Gilmore M."/>
            <person name="Abouelleil A."/>
            <person name="Cao P."/>
            <person name="Chapman S."/>
            <person name="Cusick C."/>
            <person name="Shea T."/>
            <person name="Young S."/>
            <person name="Neafsey D."/>
            <person name="Nusbaum C."/>
            <person name="Birren B."/>
        </authorList>
    </citation>
    <scope>NUCLEOTIDE SEQUENCE [LARGE SCALE GENOMIC DNA]</scope>
    <source>
        <strain evidence="10">9E7_DIV0242</strain>
    </source>
</reference>
<dbReference type="Pfam" id="PF21981">
    <property type="entry name" value="RecX_HTH3"/>
    <property type="match status" value="2"/>
</dbReference>
<dbReference type="InterPro" id="IPR003783">
    <property type="entry name" value="Regulatory_RecX"/>
</dbReference>
<reference evidence="11" key="3">
    <citation type="submission" date="2024-03" db="EMBL/GenBank/DDBJ databases">
        <title>The Genome Sequence of Enterococcus sp. DIV0242b.</title>
        <authorList>
            <consortium name="The Broad Institute Genomics Platform"/>
            <consortium name="The Broad Institute Microbial Omics Core"/>
            <consortium name="The Broad Institute Genomic Center for Infectious Diseases"/>
            <person name="Earl A."/>
            <person name="Manson A."/>
            <person name="Gilmore M."/>
            <person name="Schwartman J."/>
            <person name="Shea T."/>
            <person name="Abouelleil A."/>
            <person name="Cao P."/>
            <person name="Chapman S."/>
            <person name="Cusick C."/>
            <person name="Young S."/>
            <person name="Neafsey D."/>
            <person name="Nusbaum C."/>
            <person name="Birren B."/>
        </authorList>
    </citation>
    <scope>NUCLEOTIDE SEQUENCE</scope>
    <source>
        <strain evidence="11">9E7_DIV0242</strain>
    </source>
</reference>
<dbReference type="Proteomes" id="UP000195141">
    <property type="component" value="Chromosome"/>
</dbReference>
<dbReference type="AlphaFoldDB" id="A0A242K5W6"/>
<dbReference type="EMBL" id="CP147247">
    <property type="protein sequence ID" value="WYJ92013.1"/>
    <property type="molecule type" value="Genomic_DNA"/>
</dbReference>
<sequence length="267" mass="31456">METIVKITREKMQFYLIWLSSGEKLRVSEDILVKHRLLKGQEMSEQLIAEIKKAGSYDVGLQLALHYLSYQLRTKKEIRDYLREKEVAHQDREKIIAQLQELALLDDYIYSESYVRTVMKTSDKGPSQIAQQLKLKGIEEEAVQQGLSLYTPEEQLITASKAAEKGMRRYREKSFKDAIQKTKMYLIQRGFSKDIAEQAMADQEFEKDEDQELEQLKKQGDRLWARHRNLESGKRSLKIRQSLYQKGFDYELISQFISEKELEDDEE</sequence>
<dbReference type="Gene3D" id="1.10.10.10">
    <property type="entry name" value="Winged helix-like DNA-binding domain superfamily/Winged helix DNA-binding domain"/>
    <property type="match status" value="4"/>
</dbReference>
<evidence type="ECO:0000313" key="10">
    <source>
        <dbReference type="EMBL" id="OTP15700.1"/>
    </source>
</evidence>
<dbReference type="PANTHER" id="PTHR33602:SF1">
    <property type="entry name" value="REGULATORY PROTEIN RECX FAMILY PROTEIN"/>
    <property type="match status" value="1"/>
</dbReference>
<evidence type="ECO:0000256" key="3">
    <source>
        <dbReference type="ARBA" id="ARBA00009695"/>
    </source>
</evidence>
<evidence type="ECO:0000259" key="8">
    <source>
        <dbReference type="Pfam" id="PF21981"/>
    </source>
</evidence>
<feature type="domain" description="RecX third three-helical" evidence="8">
    <location>
        <begin position="153"/>
        <end position="200"/>
    </location>
</feature>
<dbReference type="NCBIfam" id="NF010733">
    <property type="entry name" value="PRK14135.1"/>
    <property type="match status" value="1"/>
</dbReference>
<evidence type="ECO:0000256" key="6">
    <source>
        <dbReference type="HAMAP-Rule" id="MF_01114"/>
    </source>
</evidence>
<evidence type="ECO:0000256" key="1">
    <source>
        <dbReference type="ARBA" id="ARBA00003529"/>
    </source>
</evidence>
<dbReference type="OrthoDB" id="5421057at2"/>
<feature type="domain" description="RecX third three-helical" evidence="8">
    <location>
        <begin position="210"/>
        <end position="257"/>
    </location>
</feature>
<accession>A0A242K5W6</accession>
<evidence type="ECO:0000256" key="5">
    <source>
        <dbReference type="ARBA" id="ARBA00022490"/>
    </source>
</evidence>
<dbReference type="InterPro" id="IPR053926">
    <property type="entry name" value="RecX_HTH_1st"/>
</dbReference>